<comment type="similarity">
    <text evidence="1">Belongs to the N(4)/N(6)-methyltransferase family.</text>
</comment>
<evidence type="ECO:0000256" key="1">
    <source>
        <dbReference type="ARBA" id="ARBA00006594"/>
    </source>
</evidence>
<dbReference type="GO" id="GO:0009307">
    <property type="term" value="P:DNA restriction-modification system"/>
    <property type="evidence" value="ECO:0007669"/>
    <property type="project" value="InterPro"/>
</dbReference>
<keyword evidence="8" id="KW-1185">Reference proteome</keyword>
<keyword evidence="4" id="KW-0808">Transferase</keyword>
<name>A0A562T7K6_CHIJA</name>
<dbReference type="SUPFAM" id="SSF53335">
    <property type="entry name" value="S-adenosyl-L-methionine-dependent methyltransferases"/>
    <property type="match status" value="1"/>
</dbReference>
<sequence>MEKKVNTNYYSPLRYPGGKNCIFSFVSKLFYENNFIGCSYAEPYAGGAGLALRLLFEGYVNHVYINDLDRSIYSFWLTILNRPEEFCEWISEVEITMKNWHKYKEFQKTAYELDEFELAKSTFFLNRTNVSGVIKGGVIGGQNQTGKYKIDARFNKQDLIERIKRIAELRDRITLTCMDGLTFINKMNRINEEVFIYLDPPYYQKGADLYMNFYSNSDHQKLSRQVLKMKKKWMVSYDNHDFILNLYAQERKILYKLSQAASNRVGDEIIVFSKEINFTESVKALKSPVILNQI</sequence>
<protein>
    <recommendedName>
        <fullName evidence="2">site-specific DNA-methyltransferase (adenine-specific)</fullName>
        <ecNumber evidence="2">2.1.1.72</ecNumber>
    </recommendedName>
</protein>
<accession>A0A562T7K6</accession>
<dbReference type="GO" id="GO:0043565">
    <property type="term" value="F:sequence-specific DNA binding"/>
    <property type="evidence" value="ECO:0007669"/>
    <property type="project" value="TreeGrafter"/>
</dbReference>
<dbReference type="PRINTS" id="PR00505">
    <property type="entry name" value="D12N6MTFRASE"/>
</dbReference>
<proteinExistence type="inferred from homology"/>
<dbReference type="PANTHER" id="PTHR30481">
    <property type="entry name" value="DNA ADENINE METHYLASE"/>
    <property type="match status" value="1"/>
</dbReference>
<dbReference type="GO" id="GO:0006298">
    <property type="term" value="P:mismatch repair"/>
    <property type="evidence" value="ECO:0007669"/>
    <property type="project" value="TreeGrafter"/>
</dbReference>
<dbReference type="AlphaFoldDB" id="A0A562T7K6"/>
<dbReference type="InterPro" id="IPR029063">
    <property type="entry name" value="SAM-dependent_MTases_sf"/>
</dbReference>
<dbReference type="RefSeq" id="WP_145715504.1">
    <property type="nucleotide sequence ID" value="NZ_BAAAFY010000001.1"/>
</dbReference>
<keyword evidence="3 7" id="KW-0489">Methyltransferase</keyword>
<comment type="catalytic activity">
    <reaction evidence="6">
        <text>a 2'-deoxyadenosine in DNA + S-adenosyl-L-methionine = an N(6)-methyl-2'-deoxyadenosine in DNA + S-adenosyl-L-homocysteine + H(+)</text>
        <dbReference type="Rhea" id="RHEA:15197"/>
        <dbReference type="Rhea" id="RHEA-COMP:12418"/>
        <dbReference type="Rhea" id="RHEA-COMP:12419"/>
        <dbReference type="ChEBI" id="CHEBI:15378"/>
        <dbReference type="ChEBI" id="CHEBI:57856"/>
        <dbReference type="ChEBI" id="CHEBI:59789"/>
        <dbReference type="ChEBI" id="CHEBI:90615"/>
        <dbReference type="ChEBI" id="CHEBI:90616"/>
        <dbReference type="EC" id="2.1.1.72"/>
    </reaction>
</comment>
<evidence type="ECO:0000256" key="2">
    <source>
        <dbReference type="ARBA" id="ARBA00011900"/>
    </source>
</evidence>
<dbReference type="PIRSF" id="PIRSF000398">
    <property type="entry name" value="M_m6A_EcoRV"/>
    <property type="match status" value="1"/>
</dbReference>
<dbReference type="GO" id="GO:0032259">
    <property type="term" value="P:methylation"/>
    <property type="evidence" value="ECO:0007669"/>
    <property type="project" value="UniProtKB-KW"/>
</dbReference>
<evidence type="ECO:0000313" key="8">
    <source>
        <dbReference type="Proteomes" id="UP000316778"/>
    </source>
</evidence>
<dbReference type="Pfam" id="PF02086">
    <property type="entry name" value="MethyltransfD12"/>
    <property type="match status" value="1"/>
</dbReference>
<dbReference type="GO" id="GO:0009007">
    <property type="term" value="F:site-specific DNA-methyltransferase (adenine-specific) activity"/>
    <property type="evidence" value="ECO:0007669"/>
    <property type="project" value="UniProtKB-EC"/>
</dbReference>
<dbReference type="InterPro" id="IPR012327">
    <property type="entry name" value="MeTrfase_D12"/>
</dbReference>
<evidence type="ECO:0000313" key="7">
    <source>
        <dbReference type="EMBL" id="TWI89283.1"/>
    </source>
</evidence>
<evidence type="ECO:0000256" key="5">
    <source>
        <dbReference type="ARBA" id="ARBA00022691"/>
    </source>
</evidence>
<evidence type="ECO:0000256" key="3">
    <source>
        <dbReference type="ARBA" id="ARBA00022603"/>
    </source>
</evidence>
<dbReference type="InterPro" id="IPR012263">
    <property type="entry name" value="M_m6A_EcoRV"/>
</dbReference>
<evidence type="ECO:0000256" key="6">
    <source>
        <dbReference type="ARBA" id="ARBA00047942"/>
    </source>
</evidence>
<gene>
    <name evidence="7" type="ORF">LX66_3378</name>
</gene>
<reference evidence="7 8" key="1">
    <citation type="journal article" date="2013" name="Stand. Genomic Sci.">
        <title>Genomic Encyclopedia of Type Strains, Phase I: The one thousand microbial genomes (KMG-I) project.</title>
        <authorList>
            <person name="Kyrpides N.C."/>
            <person name="Woyke T."/>
            <person name="Eisen J.A."/>
            <person name="Garrity G."/>
            <person name="Lilburn T.G."/>
            <person name="Beck B.J."/>
            <person name="Whitman W.B."/>
            <person name="Hugenholtz P."/>
            <person name="Klenk H.P."/>
        </authorList>
    </citation>
    <scope>NUCLEOTIDE SEQUENCE [LARGE SCALE GENOMIC DNA]</scope>
    <source>
        <strain evidence="7 8">DSM 13484</strain>
    </source>
</reference>
<evidence type="ECO:0000256" key="4">
    <source>
        <dbReference type="ARBA" id="ARBA00022679"/>
    </source>
</evidence>
<dbReference type="PANTHER" id="PTHR30481:SF2">
    <property type="entry name" value="SITE-SPECIFIC DNA-METHYLTRANSFERASE (ADENINE-SPECIFIC)"/>
    <property type="match status" value="1"/>
</dbReference>
<dbReference type="GO" id="GO:1904047">
    <property type="term" value="F:S-adenosyl-L-methionine binding"/>
    <property type="evidence" value="ECO:0007669"/>
    <property type="project" value="TreeGrafter"/>
</dbReference>
<comment type="caution">
    <text evidence="7">The sequence shown here is derived from an EMBL/GenBank/DDBJ whole genome shotgun (WGS) entry which is preliminary data.</text>
</comment>
<keyword evidence="5" id="KW-0949">S-adenosyl-L-methionine</keyword>
<dbReference type="EMBL" id="VLLG01000003">
    <property type="protein sequence ID" value="TWI89283.1"/>
    <property type="molecule type" value="Genomic_DNA"/>
</dbReference>
<dbReference type="InterPro" id="IPR023095">
    <property type="entry name" value="Ade_MeTrfase_dom_2"/>
</dbReference>
<dbReference type="Proteomes" id="UP000316778">
    <property type="component" value="Unassembled WGS sequence"/>
</dbReference>
<dbReference type="EC" id="2.1.1.72" evidence="2"/>
<dbReference type="OrthoDB" id="9805629at2"/>
<dbReference type="Gene3D" id="3.40.50.150">
    <property type="entry name" value="Vaccinia Virus protein VP39"/>
    <property type="match status" value="1"/>
</dbReference>
<dbReference type="Gene3D" id="1.10.1020.10">
    <property type="entry name" value="Adenine-specific Methyltransferase, Domain 2"/>
    <property type="match status" value="1"/>
</dbReference>
<organism evidence="7 8">
    <name type="scientific">Chitinophaga japonensis</name>
    <name type="common">Flexibacter japonensis</name>
    <dbReference type="NCBI Taxonomy" id="104662"/>
    <lineage>
        <taxon>Bacteria</taxon>
        <taxon>Pseudomonadati</taxon>
        <taxon>Bacteroidota</taxon>
        <taxon>Chitinophagia</taxon>
        <taxon>Chitinophagales</taxon>
        <taxon>Chitinophagaceae</taxon>
        <taxon>Chitinophaga</taxon>
    </lineage>
</organism>